<gene>
    <name evidence="2" type="ORF">M5K25_011230</name>
</gene>
<feature type="region of interest" description="Disordered" evidence="1">
    <location>
        <begin position="519"/>
        <end position="562"/>
    </location>
</feature>
<evidence type="ECO:0000313" key="2">
    <source>
        <dbReference type="EMBL" id="KAL0919156.1"/>
    </source>
</evidence>
<evidence type="ECO:0000256" key="1">
    <source>
        <dbReference type="SAM" id="MobiDB-lite"/>
    </source>
</evidence>
<reference evidence="2 3" key="1">
    <citation type="journal article" date="2024" name="Plant Biotechnol. J.">
        <title>Dendrobium thyrsiflorum genome and its molecular insights into genes involved in important horticultural traits.</title>
        <authorList>
            <person name="Chen B."/>
            <person name="Wang J.Y."/>
            <person name="Zheng P.J."/>
            <person name="Li K.L."/>
            <person name="Liang Y.M."/>
            <person name="Chen X.F."/>
            <person name="Zhang C."/>
            <person name="Zhao X."/>
            <person name="He X."/>
            <person name="Zhang G.Q."/>
            <person name="Liu Z.J."/>
            <person name="Xu Q."/>
        </authorList>
    </citation>
    <scope>NUCLEOTIDE SEQUENCE [LARGE SCALE GENOMIC DNA]</scope>
    <source>
        <strain evidence="2">GZMU011</strain>
    </source>
</reference>
<comment type="caution">
    <text evidence="2">The sequence shown here is derived from an EMBL/GenBank/DDBJ whole genome shotgun (WGS) entry which is preliminary data.</text>
</comment>
<evidence type="ECO:0000313" key="3">
    <source>
        <dbReference type="Proteomes" id="UP001552299"/>
    </source>
</evidence>
<dbReference type="Proteomes" id="UP001552299">
    <property type="component" value="Unassembled WGS sequence"/>
</dbReference>
<feature type="region of interest" description="Disordered" evidence="1">
    <location>
        <begin position="233"/>
        <end position="352"/>
    </location>
</feature>
<dbReference type="AlphaFoldDB" id="A0ABD0V2I3"/>
<name>A0ABD0V2I3_DENTH</name>
<accession>A0ABD0V2I3</accession>
<feature type="compositionally biased region" description="Basic and acidic residues" evidence="1">
    <location>
        <begin position="240"/>
        <end position="255"/>
    </location>
</feature>
<sequence length="562" mass="62453">MQQPKACSDSFQKAITKISSNRDAFHFIIYMEKEILSLYSEAFLQAKEKELLSICNDYIKKIRNRDDRSKRAKLDMSLPDKPMKSKDKVIKRISIGAQEILVRYVLSMSFIGGLEISSLHTRIRLGGKRRKPWKILQRRRLRLQRLATEKTPLRRREVVGATEAASPFCGMEATKSVRDSDDSAGDWRLESGVRSEVGIWFGGTEVDRPKGGEGFAWDLRDLAGEAHVKEKVTFTVTSDPMERESHGRSKVERLPRGRSRTARRSRSRTATKEPKKRHADPPRSPLAKRSRTARGEPKSKSSKEAGEATRKVSTPPAKQRSRTATTQREDERKTLDASCKATKSNSDETEGAEEVMVKKAIFGGFIESSFSFLSEKDGNVIQHCNSTSIPLINSLSWGRSRSYRKPCKHRGPLRSLFVNSFNSRLLSGTFDRENGGKPDQDPIVPSSQVLVAGRSGSLQATVGAYSHRRCSCRGYSPPVFGLLRIYIIHLPKLDFNIPQLSSKIKGEVQSRRTWIETEAMEDTAAASPPAPASRDGEDSAAPAGSGGGDGGGVAILWDEASN</sequence>
<dbReference type="EMBL" id="JANQDX010000009">
    <property type="protein sequence ID" value="KAL0919156.1"/>
    <property type="molecule type" value="Genomic_DNA"/>
</dbReference>
<feature type="compositionally biased region" description="Gly residues" evidence="1">
    <location>
        <begin position="544"/>
        <end position="553"/>
    </location>
</feature>
<protein>
    <submittedName>
        <fullName evidence="2">Uncharacterized protein</fullName>
    </submittedName>
</protein>
<feature type="compositionally biased region" description="Basic and acidic residues" evidence="1">
    <location>
        <begin position="293"/>
        <end position="310"/>
    </location>
</feature>
<keyword evidence="3" id="KW-1185">Reference proteome</keyword>
<organism evidence="2 3">
    <name type="scientific">Dendrobium thyrsiflorum</name>
    <name type="common">Pinecone-like raceme dendrobium</name>
    <name type="synonym">Orchid</name>
    <dbReference type="NCBI Taxonomy" id="117978"/>
    <lineage>
        <taxon>Eukaryota</taxon>
        <taxon>Viridiplantae</taxon>
        <taxon>Streptophyta</taxon>
        <taxon>Embryophyta</taxon>
        <taxon>Tracheophyta</taxon>
        <taxon>Spermatophyta</taxon>
        <taxon>Magnoliopsida</taxon>
        <taxon>Liliopsida</taxon>
        <taxon>Asparagales</taxon>
        <taxon>Orchidaceae</taxon>
        <taxon>Epidendroideae</taxon>
        <taxon>Malaxideae</taxon>
        <taxon>Dendrobiinae</taxon>
        <taxon>Dendrobium</taxon>
    </lineage>
</organism>
<feature type="compositionally biased region" description="Basic residues" evidence="1">
    <location>
        <begin position="256"/>
        <end position="278"/>
    </location>
</feature>
<proteinExistence type="predicted"/>